<dbReference type="AlphaFoldDB" id="A0A645DTM5"/>
<reference evidence="1" key="1">
    <citation type="submission" date="2019-08" db="EMBL/GenBank/DDBJ databases">
        <authorList>
            <person name="Kucharzyk K."/>
            <person name="Murdoch R.W."/>
            <person name="Higgins S."/>
            <person name="Loffler F."/>
        </authorList>
    </citation>
    <scope>NUCLEOTIDE SEQUENCE</scope>
</reference>
<evidence type="ECO:0000313" key="1">
    <source>
        <dbReference type="EMBL" id="MPM92854.1"/>
    </source>
</evidence>
<gene>
    <name evidence="1" type="ORF">SDC9_139990</name>
</gene>
<proteinExistence type="predicted"/>
<organism evidence="1">
    <name type="scientific">bioreactor metagenome</name>
    <dbReference type="NCBI Taxonomy" id="1076179"/>
    <lineage>
        <taxon>unclassified sequences</taxon>
        <taxon>metagenomes</taxon>
        <taxon>ecological metagenomes</taxon>
    </lineage>
</organism>
<dbReference type="EMBL" id="VSSQ01039740">
    <property type="protein sequence ID" value="MPM92854.1"/>
    <property type="molecule type" value="Genomic_DNA"/>
</dbReference>
<sequence>MCNFYLPVSLSVGDFKREASIAVCDGPDIAAFKGDIGIFKDFVAASLLYRPPNCVEVLVLLLFVVCIGGV</sequence>
<name>A0A645DTM5_9ZZZZ</name>
<accession>A0A645DTM5</accession>
<comment type="caution">
    <text evidence="1">The sequence shown here is derived from an EMBL/GenBank/DDBJ whole genome shotgun (WGS) entry which is preliminary data.</text>
</comment>
<protein>
    <submittedName>
        <fullName evidence="1">Uncharacterized protein</fullName>
    </submittedName>
</protein>